<dbReference type="Gene3D" id="3.40.630.10">
    <property type="entry name" value="Zn peptidases"/>
    <property type="match status" value="1"/>
</dbReference>
<organism evidence="1">
    <name type="scientific">termite gut metagenome</name>
    <dbReference type="NCBI Taxonomy" id="433724"/>
    <lineage>
        <taxon>unclassified sequences</taxon>
        <taxon>metagenomes</taxon>
        <taxon>organismal metagenomes</taxon>
    </lineage>
</organism>
<dbReference type="AlphaFoldDB" id="A0A5J4QJ34"/>
<dbReference type="PANTHER" id="PTHR37326:SF1">
    <property type="entry name" value="BLL3975 PROTEIN"/>
    <property type="match status" value="1"/>
</dbReference>
<dbReference type="PANTHER" id="PTHR37326">
    <property type="entry name" value="BLL3975 PROTEIN"/>
    <property type="match status" value="1"/>
</dbReference>
<gene>
    <name evidence="1" type="ORF">EZS27_028908</name>
</gene>
<sequence>FIPHVRVMDTGYQDLDVAESFGLPYVLVREPVAFDTTLLNYNWQIFGTQAYSVYSSDTDIINKDSAKIAWKSILRFLNRNKIITYNIHAGYASAVIHEKSMYSIKSTRGGILYQKKHVNEEIREGDLLAEILDPYDGTVLSEIVTPVSGVIFFAHQRPLISQNTVIYRIVKY</sequence>
<dbReference type="EMBL" id="SNRY01003311">
    <property type="protein sequence ID" value="KAA6321445.1"/>
    <property type="molecule type" value="Genomic_DNA"/>
</dbReference>
<reference evidence="1" key="1">
    <citation type="submission" date="2019-03" db="EMBL/GenBank/DDBJ databases">
        <title>Single cell metagenomics reveals metabolic interactions within the superorganism composed of flagellate Streblomastix strix and complex community of Bacteroidetes bacteria on its surface.</title>
        <authorList>
            <person name="Treitli S.C."/>
            <person name="Kolisko M."/>
            <person name="Husnik F."/>
            <person name="Keeling P."/>
            <person name="Hampl V."/>
        </authorList>
    </citation>
    <scope>NUCLEOTIDE SEQUENCE</scope>
    <source>
        <strain evidence="1">STM</strain>
    </source>
</reference>
<evidence type="ECO:0000313" key="1">
    <source>
        <dbReference type="EMBL" id="KAA6321445.1"/>
    </source>
</evidence>
<comment type="caution">
    <text evidence="1">The sequence shown here is derived from an EMBL/GenBank/DDBJ whole genome shotgun (WGS) entry which is preliminary data.</text>
</comment>
<protein>
    <recommendedName>
        <fullName evidence="2">Succinylglutamate desuccinylase</fullName>
    </recommendedName>
</protein>
<proteinExistence type="predicted"/>
<dbReference type="SUPFAM" id="SSF53187">
    <property type="entry name" value="Zn-dependent exopeptidases"/>
    <property type="match status" value="1"/>
</dbReference>
<feature type="non-terminal residue" evidence="1">
    <location>
        <position position="1"/>
    </location>
</feature>
<evidence type="ECO:0008006" key="2">
    <source>
        <dbReference type="Google" id="ProtNLM"/>
    </source>
</evidence>
<name>A0A5J4QJ34_9ZZZZ</name>
<dbReference type="InterPro" id="IPR053138">
    <property type="entry name" value="N-alpha-Ac-DABA_deacetylase"/>
</dbReference>
<accession>A0A5J4QJ34</accession>